<sequence>MAIRVTSDIIRTSRVVQLFSKDIKYQSQSFNCKNNFQEICTVNKFKHTSINLPKDTISCEKLAKETVEQTQKQENYKLTNYALVHKIHPSDRPLRNNVPEREKCTELDDILAKWNIYKPKK</sequence>
<dbReference type="EMBL" id="JAWNGG020000053">
    <property type="protein sequence ID" value="KAK9305297.1"/>
    <property type="molecule type" value="Genomic_DNA"/>
</dbReference>
<gene>
    <name evidence="1" type="ORF">QLX08_003650</name>
</gene>
<dbReference type="Proteomes" id="UP001432146">
    <property type="component" value="Unassembled WGS sequence"/>
</dbReference>
<protein>
    <submittedName>
        <fullName evidence="1">Uncharacterized protein</fullName>
    </submittedName>
</protein>
<proteinExistence type="predicted"/>
<evidence type="ECO:0000313" key="1">
    <source>
        <dbReference type="EMBL" id="KAK9305297.1"/>
    </source>
</evidence>
<accession>A0AAW1A671</accession>
<name>A0AAW1A671_9HYME</name>
<reference evidence="1 2" key="1">
    <citation type="submission" date="2024-05" db="EMBL/GenBank/DDBJ databases">
        <title>The nuclear and mitochondrial genome assemblies of Tetragonisca angustula (Apidae: Meliponini), a tiny yet remarkable pollinator in the Neotropics.</title>
        <authorList>
            <person name="Ferrari R."/>
            <person name="Ricardo P.C."/>
            <person name="Dias F.C."/>
            <person name="Araujo N.S."/>
            <person name="Soares D.O."/>
            <person name="Zhou Q.-S."/>
            <person name="Zhu C.-D."/>
            <person name="Coutinho L."/>
            <person name="Airas M.C."/>
            <person name="Batista T.M."/>
        </authorList>
    </citation>
    <scope>NUCLEOTIDE SEQUENCE [LARGE SCALE GENOMIC DNA]</scope>
    <source>
        <strain evidence="1">ASF017062</strain>
        <tissue evidence="1">Abdomen</tissue>
    </source>
</reference>
<keyword evidence="2" id="KW-1185">Reference proteome</keyword>
<evidence type="ECO:0000313" key="2">
    <source>
        <dbReference type="Proteomes" id="UP001432146"/>
    </source>
</evidence>
<organism evidence="1 2">
    <name type="scientific">Tetragonisca angustula</name>
    <dbReference type="NCBI Taxonomy" id="166442"/>
    <lineage>
        <taxon>Eukaryota</taxon>
        <taxon>Metazoa</taxon>
        <taxon>Ecdysozoa</taxon>
        <taxon>Arthropoda</taxon>
        <taxon>Hexapoda</taxon>
        <taxon>Insecta</taxon>
        <taxon>Pterygota</taxon>
        <taxon>Neoptera</taxon>
        <taxon>Endopterygota</taxon>
        <taxon>Hymenoptera</taxon>
        <taxon>Apocrita</taxon>
        <taxon>Aculeata</taxon>
        <taxon>Apoidea</taxon>
        <taxon>Anthophila</taxon>
        <taxon>Apidae</taxon>
        <taxon>Tetragonisca</taxon>
    </lineage>
</organism>
<dbReference type="AlphaFoldDB" id="A0AAW1A671"/>
<comment type="caution">
    <text evidence="1">The sequence shown here is derived from an EMBL/GenBank/DDBJ whole genome shotgun (WGS) entry which is preliminary data.</text>
</comment>